<name>A0A6A6XRB4_9PLEO</name>
<dbReference type="AlphaFoldDB" id="A0A6A6XRB4"/>
<sequence length="272" mass="31179">LMRCSSHAEEYFTFKPGSAELELPAWLPRTHRTGAELKKNRKCYFRKDWAMSYLPSDPIEQGIIPWLKDVEAWDDENEKANGHMSKRKDIPRPIIPNTLAEKIHLYNAMLHLGVPKFIQAPLTEALVKEMYQKKLNECELELLEITIGRFHSHTVAVLDPVLNHFIGNYGSRHKEDDRDNVNLPFEENDGDNDNPPSEENDGDNDNPPNTQDRVNPLRYQLENPGRLDHPRDTVLIPPKLPVLGHSIKNWSGVRYRNGDARAAHVGYPLNVG</sequence>
<reference evidence="2" key="1">
    <citation type="journal article" date="2020" name="Stud. Mycol.">
        <title>101 Dothideomycetes genomes: a test case for predicting lifestyles and emergence of pathogens.</title>
        <authorList>
            <person name="Haridas S."/>
            <person name="Albert R."/>
            <person name="Binder M."/>
            <person name="Bloem J."/>
            <person name="Labutti K."/>
            <person name="Salamov A."/>
            <person name="Andreopoulos B."/>
            <person name="Baker S."/>
            <person name="Barry K."/>
            <person name="Bills G."/>
            <person name="Bluhm B."/>
            <person name="Cannon C."/>
            <person name="Castanera R."/>
            <person name="Culley D."/>
            <person name="Daum C."/>
            <person name="Ezra D."/>
            <person name="Gonzalez J."/>
            <person name="Henrissat B."/>
            <person name="Kuo A."/>
            <person name="Liang C."/>
            <person name="Lipzen A."/>
            <person name="Lutzoni F."/>
            <person name="Magnuson J."/>
            <person name="Mondo S."/>
            <person name="Nolan M."/>
            <person name="Ohm R."/>
            <person name="Pangilinan J."/>
            <person name="Park H.-J."/>
            <person name="Ramirez L."/>
            <person name="Alfaro M."/>
            <person name="Sun H."/>
            <person name="Tritt A."/>
            <person name="Yoshinaga Y."/>
            <person name="Zwiers L.-H."/>
            <person name="Turgeon B."/>
            <person name="Goodwin S."/>
            <person name="Spatafora J."/>
            <person name="Crous P."/>
            <person name="Grigoriev I."/>
        </authorList>
    </citation>
    <scope>NUCLEOTIDE SEQUENCE</scope>
    <source>
        <strain evidence="2">CBS 109.77</strain>
    </source>
</reference>
<evidence type="ECO:0000313" key="3">
    <source>
        <dbReference type="Proteomes" id="UP000799757"/>
    </source>
</evidence>
<organism evidence="2 3">
    <name type="scientific">Melanomma pulvis-pyrius CBS 109.77</name>
    <dbReference type="NCBI Taxonomy" id="1314802"/>
    <lineage>
        <taxon>Eukaryota</taxon>
        <taxon>Fungi</taxon>
        <taxon>Dikarya</taxon>
        <taxon>Ascomycota</taxon>
        <taxon>Pezizomycotina</taxon>
        <taxon>Dothideomycetes</taxon>
        <taxon>Pleosporomycetidae</taxon>
        <taxon>Pleosporales</taxon>
        <taxon>Melanommataceae</taxon>
        <taxon>Melanomma</taxon>
    </lineage>
</organism>
<feature type="non-terminal residue" evidence="2">
    <location>
        <position position="272"/>
    </location>
</feature>
<feature type="compositionally biased region" description="Acidic residues" evidence="1">
    <location>
        <begin position="186"/>
        <end position="204"/>
    </location>
</feature>
<dbReference type="Proteomes" id="UP000799757">
    <property type="component" value="Unassembled WGS sequence"/>
</dbReference>
<keyword evidence="3" id="KW-1185">Reference proteome</keyword>
<dbReference type="EMBL" id="MU001777">
    <property type="protein sequence ID" value="KAF2798748.1"/>
    <property type="molecule type" value="Genomic_DNA"/>
</dbReference>
<evidence type="ECO:0000256" key="1">
    <source>
        <dbReference type="SAM" id="MobiDB-lite"/>
    </source>
</evidence>
<feature type="non-terminal residue" evidence="2">
    <location>
        <position position="1"/>
    </location>
</feature>
<dbReference type="OrthoDB" id="3798868at2759"/>
<protein>
    <submittedName>
        <fullName evidence="2">Uncharacterized protein</fullName>
    </submittedName>
</protein>
<proteinExistence type="predicted"/>
<accession>A0A6A6XRB4</accession>
<feature type="region of interest" description="Disordered" evidence="1">
    <location>
        <begin position="171"/>
        <end position="215"/>
    </location>
</feature>
<gene>
    <name evidence="2" type="ORF">K505DRAFT_224273</name>
</gene>
<evidence type="ECO:0000313" key="2">
    <source>
        <dbReference type="EMBL" id="KAF2798748.1"/>
    </source>
</evidence>